<dbReference type="AlphaFoldDB" id="A0A3L8DWQ3"/>
<name>A0A3L8DWQ3_OOCBI</name>
<protein>
    <submittedName>
        <fullName evidence="1">Uncharacterized protein</fullName>
    </submittedName>
</protein>
<comment type="caution">
    <text evidence="1">The sequence shown here is derived from an EMBL/GenBank/DDBJ whole genome shotgun (WGS) entry which is preliminary data.</text>
</comment>
<proteinExistence type="predicted"/>
<dbReference type="OrthoDB" id="3214149at2759"/>
<evidence type="ECO:0000313" key="1">
    <source>
        <dbReference type="EMBL" id="RLU24904.1"/>
    </source>
</evidence>
<dbReference type="Proteomes" id="UP000279307">
    <property type="component" value="Chromosome 3"/>
</dbReference>
<sequence>MDLYHQLQASTHSPNASLHGLGGLGHEYILHAAGPAASTIASTDFPFMDGAREREEPELIKYVVGDHKPLLLVKRIGECTNTSLVKLRSERKGMDEDSFVYSLNFSIIQTGESKSVDDQSKSEKSIKQFAVFR</sequence>
<gene>
    <name evidence="1" type="ORF">DMN91_002995</name>
</gene>
<accession>A0A3L8DWQ3</accession>
<evidence type="ECO:0000313" key="2">
    <source>
        <dbReference type="Proteomes" id="UP000279307"/>
    </source>
</evidence>
<reference evidence="1 2" key="1">
    <citation type="journal article" date="2018" name="Genome Res.">
        <title>The genomic architecture and molecular evolution of ant odorant receptors.</title>
        <authorList>
            <person name="McKenzie S.K."/>
            <person name="Kronauer D.J.C."/>
        </authorList>
    </citation>
    <scope>NUCLEOTIDE SEQUENCE [LARGE SCALE GENOMIC DNA]</scope>
    <source>
        <strain evidence="1">Clonal line C1</strain>
    </source>
</reference>
<organism evidence="1 2">
    <name type="scientific">Ooceraea biroi</name>
    <name type="common">Clonal raider ant</name>
    <name type="synonym">Cerapachys biroi</name>
    <dbReference type="NCBI Taxonomy" id="2015173"/>
    <lineage>
        <taxon>Eukaryota</taxon>
        <taxon>Metazoa</taxon>
        <taxon>Ecdysozoa</taxon>
        <taxon>Arthropoda</taxon>
        <taxon>Hexapoda</taxon>
        <taxon>Insecta</taxon>
        <taxon>Pterygota</taxon>
        <taxon>Neoptera</taxon>
        <taxon>Endopterygota</taxon>
        <taxon>Hymenoptera</taxon>
        <taxon>Apocrita</taxon>
        <taxon>Aculeata</taxon>
        <taxon>Formicoidea</taxon>
        <taxon>Formicidae</taxon>
        <taxon>Dorylinae</taxon>
        <taxon>Ooceraea</taxon>
    </lineage>
</organism>
<dbReference type="EMBL" id="QOIP01000003">
    <property type="protein sequence ID" value="RLU24904.1"/>
    <property type="molecule type" value="Genomic_DNA"/>
</dbReference>